<dbReference type="Gene3D" id="3.50.50.60">
    <property type="entry name" value="FAD/NAD(P)-binding domain"/>
    <property type="match status" value="1"/>
</dbReference>
<dbReference type="Pfam" id="PF00732">
    <property type="entry name" value="GMC_oxred_N"/>
    <property type="match status" value="1"/>
</dbReference>
<evidence type="ECO:0000256" key="17">
    <source>
        <dbReference type="RuleBase" id="RU003968"/>
    </source>
</evidence>
<dbReference type="EMBL" id="ML213637">
    <property type="protein sequence ID" value="TFK34074.1"/>
    <property type="molecule type" value="Genomic_DNA"/>
</dbReference>
<keyword evidence="18" id="KW-0732">Signal</keyword>
<gene>
    <name evidence="21" type="ORF">BDQ12DRAFT_715549</name>
</gene>
<evidence type="ECO:0000256" key="8">
    <source>
        <dbReference type="ARBA" id="ARBA00022827"/>
    </source>
</evidence>
<dbReference type="InterPro" id="IPR000172">
    <property type="entry name" value="GMC_OxRdtase_N"/>
</dbReference>
<dbReference type="SUPFAM" id="SSF54373">
    <property type="entry name" value="FAD-linked reductases, C-terminal domain"/>
    <property type="match status" value="1"/>
</dbReference>
<evidence type="ECO:0000256" key="6">
    <source>
        <dbReference type="ARBA" id="ARBA00022525"/>
    </source>
</evidence>
<reference evidence="21 22" key="1">
    <citation type="journal article" date="2019" name="Nat. Ecol. Evol.">
        <title>Megaphylogeny resolves global patterns of mushroom evolution.</title>
        <authorList>
            <person name="Varga T."/>
            <person name="Krizsan K."/>
            <person name="Foldi C."/>
            <person name="Dima B."/>
            <person name="Sanchez-Garcia M."/>
            <person name="Sanchez-Ramirez S."/>
            <person name="Szollosi G.J."/>
            <person name="Szarkandi J.G."/>
            <person name="Papp V."/>
            <person name="Albert L."/>
            <person name="Andreopoulos W."/>
            <person name="Angelini C."/>
            <person name="Antonin V."/>
            <person name="Barry K.W."/>
            <person name="Bougher N.L."/>
            <person name="Buchanan P."/>
            <person name="Buyck B."/>
            <person name="Bense V."/>
            <person name="Catcheside P."/>
            <person name="Chovatia M."/>
            <person name="Cooper J."/>
            <person name="Damon W."/>
            <person name="Desjardin D."/>
            <person name="Finy P."/>
            <person name="Geml J."/>
            <person name="Haridas S."/>
            <person name="Hughes K."/>
            <person name="Justo A."/>
            <person name="Karasinski D."/>
            <person name="Kautmanova I."/>
            <person name="Kiss B."/>
            <person name="Kocsube S."/>
            <person name="Kotiranta H."/>
            <person name="LaButti K.M."/>
            <person name="Lechner B.E."/>
            <person name="Liimatainen K."/>
            <person name="Lipzen A."/>
            <person name="Lukacs Z."/>
            <person name="Mihaltcheva S."/>
            <person name="Morgado L.N."/>
            <person name="Niskanen T."/>
            <person name="Noordeloos M.E."/>
            <person name="Ohm R.A."/>
            <person name="Ortiz-Santana B."/>
            <person name="Ovrebo C."/>
            <person name="Racz N."/>
            <person name="Riley R."/>
            <person name="Savchenko A."/>
            <person name="Shiryaev A."/>
            <person name="Soop K."/>
            <person name="Spirin V."/>
            <person name="Szebenyi C."/>
            <person name="Tomsovsky M."/>
            <person name="Tulloss R.E."/>
            <person name="Uehling J."/>
            <person name="Grigoriev I.V."/>
            <person name="Vagvolgyi C."/>
            <person name="Papp T."/>
            <person name="Martin F.M."/>
            <person name="Miettinen O."/>
            <person name="Hibbett D.S."/>
            <person name="Nagy L.G."/>
        </authorList>
    </citation>
    <scope>NUCLEOTIDE SEQUENCE [LARGE SCALE GENOMIC DNA]</scope>
    <source>
        <strain evidence="21 22">CBS 166.37</strain>
    </source>
</reference>
<feature type="chain" id="PRO_5022889710" description="pyranose dehydrogenase (acceptor)" evidence="18">
    <location>
        <begin position="18"/>
        <end position="592"/>
    </location>
</feature>
<dbReference type="GO" id="GO:0033718">
    <property type="term" value="F:pyranose dehydrogenase (acceptor) activity"/>
    <property type="evidence" value="ECO:0007669"/>
    <property type="project" value="UniProtKB-EC"/>
</dbReference>
<feature type="domain" description="Glucose-methanol-choline oxidoreductase N-terminal" evidence="20">
    <location>
        <begin position="303"/>
        <end position="317"/>
    </location>
</feature>
<evidence type="ECO:0000256" key="14">
    <source>
        <dbReference type="ARBA" id="ARBA00034059"/>
    </source>
</evidence>
<evidence type="ECO:0000313" key="21">
    <source>
        <dbReference type="EMBL" id="TFK34074.1"/>
    </source>
</evidence>
<evidence type="ECO:0000259" key="19">
    <source>
        <dbReference type="PROSITE" id="PS00623"/>
    </source>
</evidence>
<dbReference type="Gene3D" id="3.30.560.10">
    <property type="entry name" value="Glucose Oxidase, domain 3"/>
    <property type="match status" value="1"/>
</dbReference>
<evidence type="ECO:0000256" key="9">
    <source>
        <dbReference type="ARBA" id="ARBA00024699"/>
    </source>
</evidence>
<feature type="active site" description="Proton acceptor" evidence="15">
    <location>
        <position position="573"/>
    </location>
</feature>
<comment type="catalytic activity">
    <reaction evidence="12">
        <text>pyranose + acceptor = pyranos-3-ulose + reduced acceptor.</text>
        <dbReference type="EC" id="1.1.99.29"/>
    </reaction>
</comment>
<evidence type="ECO:0000256" key="4">
    <source>
        <dbReference type="ARBA" id="ARBA00011245"/>
    </source>
</evidence>
<evidence type="ECO:0000256" key="3">
    <source>
        <dbReference type="ARBA" id="ARBA00010790"/>
    </source>
</evidence>
<evidence type="ECO:0000256" key="10">
    <source>
        <dbReference type="ARBA" id="ARBA00033986"/>
    </source>
</evidence>
<dbReference type="PANTHER" id="PTHR11552:SF147">
    <property type="entry name" value="CHOLINE DEHYDROGENASE, MITOCHONDRIAL"/>
    <property type="match status" value="1"/>
</dbReference>
<evidence type="ECO:0000256" key="15">
    <source>
        <dbReference type="PIRSR" id="PIRSR000137-1"/>
    </source>
</evidence>
<feature type="active site" description="Proton donor" evidence="15">
    <location>
        <position position="529"/>
    </location>
</feature>
<feature type="signal peptide" evidence="18">
    <location>
        <begin position="1"/>
        <end position="17"/>
    </location>
</feature>
<dbReference type="STRING" id="68775.A0A5C3LLS0"/>
<dbReference type="PIRSF" id="PIRSF000137">
    <property type="entry name" value="Alcohol_oxidase"/>
    <property type="match status" value="1"/>
</dbReference>
<comment type="subunit">
    <text evidence="4">Monomer.</text>
</comment>
<organism evidence="21 22">
    <name type="scientific">Crucibulum laeve</name>
    <dbReference type="NCBI Taxonomy" id="68775"/>
    <lineage>
        <taxon>Eukaryota</taxon>
        <taxon>Fungi</taxon>
        <taxon>Dikarya</taxon>
        <taxon>Basidiomycota</taxon>
        <taxon>Agaricomycotina</taxon>
        <taxon>Agaricomycetes</taxon>
        <taxon>Agaricomycetidae</taxon>
        <taxon>Agaricales</taxon>
        <taxon>Agaricineae</taxon>
        <taxon>Nidulariaceae</taxon>
        <taxon>Crucibulum</taxon>
    </lineage>
</organism>
<dbReference type="PROSITE" id="PS00624">
    <property type="entry name" value="GMC_OXRED_2"/>
    <property type="match status" value="1"/>
</dbReference>
<comment type="cofactor">
    <cofactor evidence="1 16">
        <name>FAD</name>
        <dbReference type="ChEBI" id="CHEBI:57692"/>
    </cofactor>
</comment>
<dbReference type="InterPro" id="IPR007867">
    <property type="entry name" value="GMC_OxRtase_C"/>
</dbReference>
<dbReference type="SUPFAM" id="SSF51905">
    <property type="entry name" value="FAD/NAD(P)-binding domain"/>
    <property type="match status" value="1"/>
</dbReference>
<dbReference type="OrthoDB" id="269227at2759"/>
<evidence type="ECO:0000256" key="16">
    <source>
        <dbReference type="PIRSR" id="PIRSR000137-2"/>
    </source>
</evidence>
<keyword evidence="6" id="KW-0964">Secreted</keyword>
<dbReference type="InterPro" id="IPR036188">
    <property type="entry name" value="FAD/NAD-bd_sf"/>
</dbReference>
<dbReference type="Pfam" id="PF05199">
    <property type="entry name" value="GMC_oxred_C"/>
    <property type="match status" value="1"/>
</dbReference>
<dbReference type="Proteomes" id="UP000308652">
    <property type="component" value="Unassembled WGS sequence"/>
</dbReference>
<evidence type="ECO:0000256" key="12">
    <source>
        <dbReference type="ARBA" id="ARBA00034029"/>
    </source>
</evidence>
<evidence type="ECO:0000256" key="7">
    <source>
        <dbReference type="ARBA" id="ARBA00022630"/>
    </source>
</evidence>
<comment type="function">
    <text evidence="9">Catalyzes the single-oxidation or sequential double oxidation reaction of carbohydrates primarily at carbon-2 and/or carbon-3 with the concomitant reduction of the flavin. The enzyme exhibits a broad sugar substrate specificity, oxidizing different aldopyranoses to the corresponding C-1, C-2, C-3 or C-1,2, C-2,3 and C-3,4 (di)dehydro sugars with substrate-specific regioselectivity. Accepts only a narrow range of electron acceptors such as substituted benzoquinones and complexed metal ions and reacts extremely slowly with O(2) as acceptor. May play a role in the natural recycling of plant matter by oxidizing all major monosaccharides in lignocellulose and by reducing quinone compounds or reactive radical species generated during lignin depolymerization.</text>
</comment>
<evidence type="ECO:0000256" key="2">
    <source>
        <dbReference type="ARBA" id="ARBA00004613"/>
    </source>
</evidence>
<evidence type="ECO:0000256" key="1">
    <source>
        <dbReference type="ARBA" id="ARBA00001974"/>
    </source>
</evidence>
<dbReference type="GO" id="GO:0050660">
    <property type="term" value="F:flavin adenine dinucleotide binding"/>
    <property type="evidence" value="ECO:0007669"/>
    <property type="project" value="InterPro"/>
</dbReference>
<evidence type="ECO:0000313" key="22">
    <source>
        <dbReference type="Proteomes" id="UP000308652"/>
    </source>
</evidence>
<keyword evidence="22" id="KW-1185">Reference proteome</keyword>
<comment type="similarity">
    <text evidence="3 17">Belongs to the GMC oxidoreductase family.</text>
</comment>
<proteinExistence type="inferred from homology"/>
<dbReference type="PANTHER" id="PTHR11552">
    <property type="entry name" value="GLUCOSE-METHANOL-CHOLINE GMC OXIDOREDUCTASE"/>
    <property type="match status" value="1"/>
</dbReference>
<dbReference type="GO" id="GO:0005576">
    <property type="term" value="C:extracellular region"/>
    <property type="evidence" value="ECO:0007669"/>
    <property type="project" value="UniProtKB-SubCell"/>
</dbReference>
<comment type="catalytic activity">
    <reaction evidence="10">
        <text>pyranose + acceptor = pyranos-2-ulose + reduced acceptor.</text>
        <dbReference type="EC" id="1.1.99.29"/>
    </reaction>
</comment>
<keyword evidence="8 16" id="KW-0274">FAD</keyword>
<dbReference type="EC" id="1.1.99.29" evidence="5"/>
<dbReference type="AlphaFoldDB" id="A0A5C3LLS0"/>
<feature type="binding site" evidence="16">
    <location>
        <position position="261"/>
    </location>
    <ligand>
        <name>FAD</name>
        <dbReference type="ChEBI" id="CHEBI:57692"/>
    </ligand>
</feature>
<evidence type="ECO:0000259" key="20">
    <source>
        <dbReference type="PROSITE" id="PS00624"/>
    </source>
</evidence>
<evidence type="ECO:0000256" key="18">
    <source>
        <dbReference type="SAM" id="SignalP"/>
    </source>
</evidence>
<comment type="catalytic activity">
    <reaction evidence="13">
        <text>a pyranoside + acceptor = a pyranosid-3-ulose + reduced acceptor.</text>
        <dbReference type="EC" id="1.1.99.29"/>
    </reaction>
</comment>
<feature type="domain" description="Glucose-methanol-choline oxidoreductase N-terminal" evidence="19">
    <location>
        <begin position="111"/>
        <end position="134"/>
    </location>
</feature>
<comment type="subcellular location">
    <subcellularLocation>
        <location evidence="2">Secreted</location>
    </subcellularLocation>
</comment>
<dbReference type="PROSITE" id="PS00623">
    <property type="entry name" value="GMC_OXRED_1"/>
    <property type="match status" value="1"/>
</dbReference>
<sequence>MLVVLVVLFASFYQTFAKVYNNPSALERSLLYDYIVVGAGTAGNVIATRLTEDPQVSVLLLEAGVSNVDAFNTTVPLLAPTLSVPGSRYDWNYAISPQPGLSGRSFPYPRGKLLGGSSSVNYMTYSHGSSDDWNRFAQVTEDDGWKWDNMKRYIYKNEKLVPPTDGHNTTGQFEPRKHGFYGTLRDSLPGFPTPLDERIIRTTKQLPNEFPYIGDTSGGDILGIGWKLSTIANGTRSSSVTDYLNLAIDRPNLDIVINAHVTKLLNTALSGHIPIFRSVQFTENEEAQVRTAIAKKEVILCAGSFGTPMILQRSGIGERVALESLGIETIIDKRSVGRNLSDHVGRTTIYSVLSNDTFDDILRSPDKFQVELSNWTQNKTGPLGAALSNHVGWLRLPQNSSIFETVPDPAAGLRSSHFEFLFSSYYTGSPIPPSRHFMSVRANLISPTSRGSVSISSSNPFANPIINPNYLNTSFDIFALVEAVKTARRFINSDSWIGFVEEEYGSSEDAKTDAEIEKLIRDTAGSVFHAVGTAAMSSKNARWGVVDPSLLVKGANGLRIVDASVLPFVPNAHTQGPVYLLAERAADLIKNK</sequence>
<comment type="catalytic activity">
    <reaction evidence="11">
        <text>pyranose + acceptor = pyranos-2,3-diulose + reduced acceptor.</text>
        <dbReference type="EC" id="1.1.99.29"/>
    </reaction>
</comment>
<accession>A0A5C3LLS0</accession>
<evidence type="ECO:0000256" key="13">
    <source>
        <dbReference type="ARBA" id="ARBA00034050"/>
    </source>
</evidence>
<dbReference type="InterPro" id="IPR012132">
    <property type="entry name" value="GMC_OxRdtase"/>
</dbReference>
<evidence type="ECO:0000256" key="5">
    <source>
        <dbReference type="ARBA" id="ARBA00013177"/>
    </source>
</evidence>
<keyword evidence="7 17" id="KW-0285">Flavoprotein</keyword>
<name>A0A5C3LLS0_9AGAR</name>
<comment type="catalytic activity">
    <reaction evidence="14">
        <text>a pyranoside + acceptor = a pyranosid-3,4-diulose + reduced acceptor.</text>
        <dbReference type="EC" id="1.1.99.29"/>
    </reaction>
</comment>
<protein>
    <recommendedName>
        <fullName evidence="5">pyranose dehydrogenase (acceptor)</fullName>
        <ecNumber evidence="5">1.1.99.29</ecNumber>
    </recommendedName>
</protein>
<evidence type="ECO:0000256" key="11">
    <source>
        <dbReference type="ARBA" id="ARBA00034010"/>
    </source>
</evidence>